<keyword evidence="16 26" id="KW-0067">ATP-binding</keyword>
<accession>A0A0Q3FWT4</accession>
<evidence type="ECO:0000256" key="14">
    <source>
        <dbReference type="ARBA" id="ARBA00022741"/>
    </source>
</evidence>
<feature type="signal peptide" evidence="28">
    <location>
        <begin position="1"/>
        <end position="38"/>
    </location>
</feature>
<evidence type="ECO:0000256" key="2">
    <source>
        <dbReference type="ARBA" id="ARBA00004389"/>
    </source>
</evidence>
<feature type="chain" id="PRO_5043129120" description="Receptor kinase-like protein Xa21" evidence="28">
    <location>
        <begin position="39"/>
        <end position="1085"/>
    </location>
</feature>
<dbReference type="PANTHER" id="PTHR27008:SF577">
    <property type="entry name" value="PROTEIN KINASE DOMAIN-CONTAINING PROTEIN"/>
    <property type="match status" value="1"/>
</dbReference>
<feature type="transmembrane region" description="Helical" evidence="27">
    <location>
        <begin position="698"/>
        <end position="718"/>
    </location>
</feature>
<keyword evidence="11 27" id="KW-0812">Transmembrane</keyword>
<keyword evidence="10" id="KW-0808">Transferase</keyword>
<dbReference type="PROSITE" id="PS50011">
    <property type="entry name" value="PROTEIN_KINASE_DOM"/>
    <property type="match status" value="1"/>
</dbReference>
<keyword evidence="20" id="KW-0325">Glycoprotein</keyword>
<dbReference type="FunFam" id="1.10.510.10:FF:000358">
    <property type="entry name" value="Putative leucine-rich repeat receptor-like serine/threonine-protein kinase"/>
    <property type="match status" value="1"/>
</dbReference>
<dbReference type="Gene3D" id="3.80.10.10">
    <property type="entry name" value="Ribonuclease Inhibitor"/>
    <property type="match status" value="4"/>
</dbReference>
<evidence type="ECO:0000256" key="27">
    <source>
        <dbReference type="SAM" id="Phobius"/>
    </source>
</evidence>
<organism evidence="30">
    <name type="scientific">Brachypodium distachyon</name>
    <name type="common">Purple false brome</name>
    <name type="synonym">Trachynia distachya</name>
    <dbReference type="NCBI Taxonomy" id="15368"/>
    <lineage>
        <taxon>Eukaryota</taxon>
        <taxon>Viridiplantae</taxon>
        <taxon>Streptophyta</taxon>
        <taxon>Embryophyta</taxon>
        <taxon>Tracheophyta</taxon>
        <taxon>Spermatophyta</taxon>
        <taxon>Magnoliopsida</taxon>
        <taxon>Liliopsida</taxon>
        <taxon>Poales</taxon>
        <taxon>Poaceae</taxon>
        <taxon>BOP clade</taxon>
        <taxon>Pooideae</taxon>
        <taxon>Stipodae</taxon>
        <taxon>Brachypodieae</taxon>
        <taxon>Brachypodium</taxon>
    </lineage>
</organism>
<gene>
    <name evidence="31" type="primary">LOC100837060</name>
    <name evidence="30" type="ORF">BRADI_2g10623v3</name>
</gene>
<keyword evidence="19" id="KW-0675">Receptor</keyword>
<dbReference type="PROSITE" id="PS00107">
    <property type="entry name" value="PROTEIN_KINASE_ATP"/>
    <property type="match status" value="1"/>
</dbReference>
<comment type="similarity">
    <text evidence="4">Belongs to the protein kinase superfamily. Ser/Thr protein kinase family.</text>
</comment>
<keyword evidence="17 27" id="KW-1133">Transmembrane helix</keyword>
<dbReference type="GO" id="GO:0004674">
    <property type="term" value="F:protein serine/threonine kinase activity"/>
    <property type="evidence" value="ECO:0007669"/>
    <property type="project" value="UniProtKB-KW"/>
</dbReference>
<evidence type="ECO:0000256" key="21">
    <source>
        <dbReference type="ARBA" id="ARBA00047899"/>
    </source>
</evidence>
<evidence type="ECO:0000256" key="12">
    <source>
        <dbReference type="ARBA" id="ARBA00022729"/>
    </source>
</evidence>
<evidence type="ECO:0000256" key="22">
    <source>
        <dbReference type="ARBA" id="ARBA00048679"/>
    </source>
</evidence>
<dbReference type="SUPFAM" id="SSF56112">
    <property type="entry name" value="Protein kinase-like (PK-like)"/>
    <property type="match status" value="1"/>
</dbReference>
<dbReference type="InterPro" id="IPR017441">
    <property type="entry name" value="Protein_kinase_ATP_BS"/>
</dbReference>
<evidence type="ECO:0000256" key="16">
    <source>
        <dbReference type="ARBA" id="ARBA00022840"/>
    </source>
</evidence>
<dbReference type="EnsemblPlants" id="KQK03912">
    <property type="protein sequence ID" value="KQK03912"/>
    <property type="gene ID" value="BRADI_2g10623v3"/>
</dbReference>
<feature type="binding site" evidence="26">
    <location>
        <position position="784"/>
    </location>
    <ligand>
        <name>ATP</name>
        <dbReference type="ChEBI" id="CHEBI:30616"/>
    </ligand>
</feature>
<evidence type="ECO:0000256" key="10">
    <source>
        <dbReference type="ARBA" id="ARBA00022679"/>
    </source>
</evidence>
<evidence type="ECO:0000259" key="29">
    <source>
        <dbReference type="PROSITE" id="PS50011"/>
    </source>
</evidence>
<dbReference type="InterPro" id="IPR011009">
    <property type="entry name" value="Kinase-like_dom_sf"/>
</dbReference>
<name>A0A0Q3FWT4_BRADI</name>
<dbReference type="GO" id="GO:0005524">
    <property type="term" value="F:ATP binding"/>
    <property type="evidence" value="ECO:0007669"/>
    <property type="project" value="UniProtKB-UniRule"/>
</dbReference>
<dbReference type="InterPro" id="IPR008271">
    <property type="entry name" value="Ser/Thr_kinase_AS"/>
</dbReference>
<dbReference type="SUPFAM" id="SSF52047">
    <property type="entry name" value="RNI-like"/>
    <property type="match status" value="1"/>
</dbReference>
<dbReference type="EMBL" id="CM000881">
    <property type="protein sequence ID" value="KQK03912.1"/>
    <property type="molecule type" value="Genomic_DNA"/>
</dbReference>
<keyword evidence="7" id="KW-0723">Serine/threonine-protein kinase</keyword>
<dbReference type="GO" id="GO:0005789">
    <property type="term" value="C:endoplasmic reticulum membrane"/>
    <property type="evidence" value="ECO:0007669"/>
    <property type="project" value="UniProtKB-SubCell"/>
</dbReference>
<dbReference type="InterPro" id="IPR001611">
    <property type="entry name" value="Leu-rich_rpt"/>
</dbReference>
<dbReference type="SMART" id="SM00369">
    <property type="entry name" value="LRR_TYP"/>
    <property type="match status" value="10"/>
</dbReference>
<dbReference type="GO" id="GO:0005886">
    <property type="term" value="C:plasma membrane"/>
    <property type="evidence" value="ECO:0007669"/>
    <property type="project" value="UniProtKB-SubCell"/>
</dbReference>
<evidence type="ECO:0000256" key="11">
    <source>
        <dbReference type="ARBA" id="ARBA00022692"/>
    </source>
</evidence>
<dbReference type="Pfam" id="PF00560">
    <property type="entry name" value="LRR_1"/>
    <property type="match status" value="7"/>
</dbReference>
<evidence type="ECO:0000256" key="8">
    <source>
        <dbReference type="ARBA" id="ARBA00022553"/>
    </source>
</evidence>
<dbReference type="InterPro" id="IPR013210">
    <property type="entry name" value="LRR_N_plant-typ"/>
</dbReference>
<evidence type="ECO:0000256" key="5">
    <source>
        <dbReference type="ARBA" id="ARBA00012513"/>
    </source>
</evidence>
<dbReference type="Proteomes" id="UP000008810">
    <property type="component" value="Chromosome 2"/>
</dbReference>
<comment type="function">
    <text evidence="23">Receptor kinase that detects X.oryzae pv. oryzae protein Ax21 to promote innate immunity. Following X.oryzae pv. oryzae protein Ax21 detection, undergoes cleavage, releasing the processed protein kinase Xa21 chain.</text>
</comment>
<dbReference type="KEGG" id="bdi:100837060"/>
<reference evidence="30" key="2">
    <citation type="submission" date="2017-06" db="EMBL/GenBank/DDBJ databases">
        <title>WGS assembly of Brachypodium distachyon.</title>
        <authorList>
            <consortium name="The International Brachypodium Initiative"/>
            <person name="Lucas S."/>
            <person name="Harmon-Smith M."/>
            <person name="Lail K."/>
            <person name="Tice H."/>
            <person name="Grimwood J."/>
            <person name="Bruce D."/>
            <person name="Barry K."/>
            <person name="Shu S."/>
            <person name="Lindquist E."/>
            <person name="Wang M."/>
            <person name="Pitluck S."/>
            <person name="Vogel J.P."/>
            <person name="Garvin D.F."/>
            <person name="Mockler T.C."/>
            <person name="Schmutz J."/>
            <person name="Rokhsar D."/>
            <person name="Bevan M.W."/>
        </authorList>
    </citation>
    <scope>NUCLEOTIDE SEQUENCE</scope>
    <source>
        <strain evidence="30">Bd21</strain>
    </source>
</reference>
<evidence type="ECO:0000256" key="6">
    <source>
        <dbReference type="ARBA" id="ARBA00022475"/>
    </source>
</evidence>
<keyword evidence="8" id="KW-0597">Phosphoprotein</keyword>
<proteinExistence type="inferred from homology"/>
<dbReference type="FunFam" id="3.30.200.20:FF:000432">
    <property type="entry name" value="LRR receptor-like serine/threonine-protein kinase EFR"/>
    <property type="match status" value="1"/>
</dbReference>
<dbReference type="PROSITE" id="PS00108">
    <property type="entry name" value="PROTEIN_KINASE_ST"/>
    <property type="match status" value="1"/>
</dbReference>
<evidence type="ECO:0000256" key="28">
    <source>
        <dbReference type="SAM" id="SignalP"/>
    </source>
</evidence>
<dbReference type="EC" id="2.7.11.1" evidence="5"/>
<dbReference type="Pfam" id="PF08263">
    <property type="entry name" value="LRRNT_2"/>
    <property type="match status" value="1"/>
</dbReference>
<dbReference type="InterPro" id="IPR001245">
    <property type="entry name" value="Ser-Thr/Tyr_kinase_cat_dom"/>
</dbReference>
<evidence type="ECO:0000313" key="30">
    <source>
        <dbReference type="EMBL" id="KQK03912.1"/>
    </source>
</evidence>
<dbReference type="InterPro" id="IPR032675">
    <property type="entry name" value="LRR_dom_sf"/>
</dbReference>
<keyword evidence="13" id="KW-0677">Repeat</keyword>
<dbReference type="RefSeq" id="XP_003565662.1">
    <property type="nucleotide sequence ID" value="XM_003565614.3"/>
</dbReference>
<evidence type="ECO:0000256" key="7">
    <source>
        <dbReference type="ARBA" id="ARBA00022527"/>
    </source>
</evidence>
<keyword evidence="12 28" id="KW-0732">Signal</keyword>
<dbReference type="PRINTS" id="PR00019">
    <property type="entry name" value="LEURICHRPT"/>
</dbReference>
<dbReference type="PANTHER" id="PTHR27008">
    <property type="entry name" value="OS04G0122200 PROTEIN"/>
    <property type="match status" value="1"/>
</dbReference>
<evidence type="ECO:0000256" key="26">
    <source>
        <dbReference type="PROSITE-ProRule" id="PRU10141"/>
    </source>
</evidence>
<reference evidence="31" key="3">
    <citation type="submission" date="2018-08" db="UniProtKB">
        <authorList>
            <consortium name="EnsemblPlants"/>
        </authorList>
    </citation>
    <scope>IDENTIFICATION</scope>
    <source>
        <strain evidence="31">cv. Bd21</strain>
    </source>
</reference>
<evidence type="ECO:0000313" key="32">
    <source>
        <dbReference type="Proteomes" id="UP000008810"/>
    </source>
</evidence>
<dbReference type="FunFam" id="3.80.10.10:FF:000288">
    <property type="entry name" value="LRR receptor-like serine/threonine-protein kinase EFR"/>
    <property type="match status" value="1"/>
</dbReference>
<protein>
    <recommendedName>
        <fullName evidence="25">Receptor kinase-like protein Xa21</fullName>
        <ecNumber evidence="5">2.7.11.1</ecNumber>
    </recommendedName>
</protein>
<evidence type="ECO:0000256" key="1">
    <source>
        <dbReference type="ARBA" id="ARBA00004162"/>
    </source>
</evidence>
<dbReference type="InterPro" id="IPR000719">
    <property type="entry name" value="Prot_kinase_dom"/>
</dbReference>
<keyword evidence="14 26" id="KW-0547">Nucleotide-binding</keyword>
<dbReference type="InterPro" id="IPR003591">
    <property type="entry name" value="Leu-rich_rpt_typical-subtyp"/>
</dbReference>
<dbReference type="Pfam" id="PF07714">
    <property type="entry name" value="PK_Tyr_Ser-Thr"/>
    <property type="match status" value="1"/>
</dbReference>
<keyword evidence="18 27" id="KW-0472">Membrane</keyword>
<evidence type="ECO:0000313" key="31">
    <source>
        <dbReference type="EnsemblPlants" id="KQK03912"/>
    </source>
</evidence>
<comment type="catalytic activity">
    <reaction evidence="22">
        <text>L-seryl-[protein] + ATP = O-phospho-L-seryl-[protein] + ADP + H(+)</text>
        <dbReference type="Rhea" id="RHEA:17989"/>
        <dbReference type="Rhea" id="RHEA-COMP:9863"/>
        <dbReference type="Rhea" id="RHEA-COMP:11604"/>
        <dbReference type="ChEBI" id="CHEBI:15378"/>
        <dbReference type="ChEBI" id="CHEBI:29999"/>
        <dbReference type="ChEBI" id="CHEBI:30616"/>
        <dbReference type="ChEBI" id="CHEBI:83421"/>
        <dbReference type="ChEBI" id="CHEBI:456216"/>
        <dbReference type="EC" id="2.7.11.1"/>
    </reaction>
</comment>
<dbReference type="Gene3D" id="3.30.200.20">
    <property type="entry name" value="Phosphorylase Kinase, domain 1"/>
    <property type="match status" value="1"/>
</dbReference>
<evidence type="ECO:0000256" key="25">
    <source>
        <dbReference type="ARBA" id="ARBA00072040"/>
    </source>
</evidence>
<evidence type="ECO:0000256" key="4">
    <source>
        <dbReference type="ARBA" id="ARBA00008684"/>
    </source>
</evidence>
<reference evidence="30 31" key="1">
    <citation type="journal article" date="2010" name="Nature">
        <title>Genome sequencing and analysis of the model grass Brachypodium distachyon.</title>
        <authorList>
            <consortium name="International Brachypodium Initiative"/>
        </authorList>
    </citation>
    <scope>NUCLEOTIDE SEQUENCE [LARGE SCALE GENOMIC DNA]</scope>
    <source>
        <strain evidence="30 31">Bd21</strain>
    </source>
</reference>
<dbReference type="SUPFAM" id="SSF52058">
    <property type="entry name" value="L domain-like"/>
    <property type="match status" value="1"/>
</dbReference>
<dbReference type="Pfam" id="PF13855">
    <property type="entry name" value="LRR_8"/>
    <property type="match status" value="2"/>
</dbReference>
<dbReference type="InterPro" id="IPR051809">
    <property type="entry name" value="Plant_receptor-like_S/T_kinase"/>
</dbReference>
<keyword evidence="32" id="KW-1185">Reference proteome</keyword>
<dbReference type="SMART" id="SM00220">
    <property type="entry name" value="S_TKc"/>
    <property type="match status" value="1"/>
</dbReference>
<dbReference type="FunFam" id="3.80.10.10:FF:000400">
    <property type="entry name" value="Nuclear pore complex protein NUP107"/>
    <property type="match status" value="1"/>
</dbReference>
<dbReference type="Gene3D" id="1.10.510.10">
    <property type="entry name" value="Transferase(Phosphotransferase) domain 1"/>
    <property type="match status" value="1"/>
</dbReference>
<dbReference type="GeneID" id="100837060"/>
<evidence type="ECO:0000256" key="17">
    <source>
        <dbReference type="ARBA" id="ARBA00022989"/>
    </source>
</evidence>
<dbReference type="Gramene" id="KQK03912">
    <property type="protein sequence ID" value="KQK03912"/>
    <property type="gene ID" value="BRADI_2g10623v3"/>
</dbReference>
<evidence type="ECO:0000256" key="13">
    <source>
        <dbReference type="ARBA" id="ARBA00022737"/>
    </source>
</evidence>
<comment type="function">
    <text evidence="24">The processed protein kinase Xa21 chain released by protein cleavage after X.oryzae pv. oryzae protein Ax21 detection translocates into the nucleus where it can bind and regulate WRKY62, a transcription factor. Confers resistance to the bacterial pathogen X.oryzae pv. oryzae (Xoo).</text>
</comment>
<comment type="subcellular location">
    <subcellularLocation>
        <location evidence="1">Cell membrane</location>
        <topology evidence="1">Single-pass membrane protein</topology>
    </subcellularLocation>
    <subcellularLocation>
        <location evidence="2">Endoplasmic reticulum membrane</location>
        <topology evidence="2">Single-pass membrane protein</topology>
    </subcellularLocation>
    <subcellularLocation>
        <location evidence="3">Membrane</location>
        <topology evidence="3">Single-pass type I membrane protein</topology>
    </subcellularLocation>
</comment>
<evidence type="ECO:0000256" key="18">
    <source>
        <dbReference type="ARBA" id="ARBA00023136"/>
    </source>
</evidence>
<evidence type="ECO:0000256" key="19">
    <source>
        <dbReference type="ARBA" id="ARBA00023170"/>
    </source>
</evidence>
<feature type="domain" description="Protein kinase" evidence="29">
    <location>
        <begin position="752"/>
        <end position="1059"/>
    </location>
</feature>
<keyword evidence="6" id="KW-1003">Cell membrane</keyword>
<dbReference type="AlphaFoldDB" id="A0A0Q3FWT4"/>
<evidence type="ECO:0000256" key="15">
    <source>
        <dbReference type="ARBA" id="ARBA00022777"/>
    </source>
</evidence>
<evidence type="ECO:0000256" key="20">
    <source>
        <dbReference type="ARBA" id="ARBA00023180"/>
    </source>
</evidence>
<evidence type="ECO:0000256" key="3">
    <source>
        <dbReference type="ARBA" id="ARBA00004479"/>
    </source>
</evidence>
<evidence type="ECO:0000256" key="24">
    <source>
        <dbReference type="ARBA" id="ARBA00056628"/>
    </source>
</evidence>
<evidence type="ECO:0000256" key="9">
    <source>
        <dbReference type="ARBA" id="ARBA00022614"/>
    </source>
</evidence>
<sequence length="1085" mass="115230">MQLAVGRNSRHRGSCLRQLGQLTTLILLLLLQAKKTCSVSDVSGNETDRAALLAFKHAVSGGPAGPLSSWNDSLPFCRWRGVSCLPRHAHAGRVTTLSLASLGLTGSIPAVLGNLTFLSSLELSGNALTGAIPPSIGGMRRLRWLDLSGNQLGGAIPPEAVAPLTNLTHLNLSRNQLVGDIPPELGRLAALVDLDLSRNHFTGSIPPSVAALSSLQSINLGANNLTGTIPPSLFANLTALVGFGVNSNNLHGSLPEEIGLSRSLQYIVASLNNLDGELPASMYNVTSIRMIELSYNSFTGSLRPDIGDRLPDLYFLSMFGNELAGGVPASLANASAMQTINLGENYLVGLVPVNLGGLRDLLSLSLSFNNLQAATPSEWQFLDDLTNCSKLKTLHMFHNDLSGELPSSVANLSTELVWLSLSYNRISGTIPSGIGNLARLATFRLQANNFFGPIPESVGLLANMVDFLVFGNRLTGTIPLSLGNLTKLTELELSENKLVGEVPPSLAGCRSLGYLSVGGNRLTGTIPPRIFTITAMSYILNMSNNFLSGDLPVEVGHLQNLQTLDLANNRLTGAIPVTIGQCQILQRLDLHGNLFTGSVSLSSFGSLKGLEELDMSGNNLSGEFPGFLQDLQYLRLLNLSFNRLVGEVPVKGVFANATAVQVAGNGDLLCGGIPELRLRPCATDTTLPATDRLLAVKLAVPLACIAVVLVISVSLVLTRRRGKRAWPKVANRLEELHRKVSYAELSNATDGFSSGNLIGAGSHGSVYRGTMLQEDGTELAVAVKVFGLRQQQGAPATFAAECEALRHARHRNLARILMVCASLDSKGEEFKALVYGYMPNGSLERWLHPEPSDSGGTLTLVQRLNAAADVASALDYLHNDCQVPIAHCDLKPSNVLLDDDMVARVGDFGLARFLDSTEPCARQASSLVLMGSIGYIAPEYRMGGQACASGDVYSYGILLLEMLTGKRPTDAMFRDGLTLAGFVGEAADSGGDDGVLSVVDPRLLVLGAGRNRGHRPLVQGASAEERCLFSVATIGVSCASELQMERPGMKQVANEMAKLRASLLDSVLLKTSAGEVECYGTESLG</sequence>
<dbReference type="OrthoDB" id="442066at2759"/>
<comment type="catalytic activity">
    <reaction evidence="21">
        <text>L-threonyl-[protein] + ATP = O-phospho-L-threonyl-[protein] + ADP + H(+)</text>
        <dbReference type="Rhea" id="RHEA:46608"/>
        <dbReference type="Rhea" id="RHEA-COMP:11060"/>
        <dbReference type="Rhea" id="RHEA-COMP:11605"/>
        <dbReference type="ChEBI" id="CHEBI:15378"/>
        <dbReference type="ChEBI" id="CHEBI:30013"/>
        <dbReference type="ChEBI" id="CHEBI:30616"/>
        <dbReference type="ChEBI" id="CHEBI:61977"/>
        <dbReference type="ChEBI" id="CHEBI:456216"/>
        <dbReference type="EC" id="2.7.11.1"/>
    </reaction>
</comment>
<keyword evidence="9" id="KW-0433">Leucine-rich repeat</keyword>
<evidence type="ECO:0000256" key="23">
    <source>
        <dbReference type="ARBA" id="ARBA00054320"/>
    </source>
</evidence>
<keyword evidence="15" id="KW-0418">Kinase</keyword>